<proteinExistence type="predicted"/>
<dbReference type="PROSITE" id="PS00195">
    <property type="entry name" value="GLUTAREDOXIN_1"/>
    <property type="match status" value="1"/>
</dbReference>
<dbReference type="Gene3D" id="3.40.30.10">
    <property type="entry name" value="Glutaredoxin"/>
    <property type="match status" value="2"/>
</dbReference>
<sequence>MGILKKRDIKAIEKEFEQLKNPVKLVYFTQEMECQFCEQTRELLEDVVKISDKLSLHVYDFVKDNDKALQYGIDKIPALVIEGTKDHGIRFFGVPSGYEFTSLLSSIIEVSRGESGLSEKTKQLVKQIRTPMHIQVFVTPTCPYCPGAVILAHKLALECDAIRGDMIEAIEFPHLAQKYSVMGVPKVVINDEIEFEGALPEDMYVAQLMGALKG</sequence>
<dbReference type="PANTHER" id="PTHR37170:SF1">
    <property type="entry name" value="GLUTAREDOXIN-LIKE PROTEIN"/>
    <property type="match status" value="1"/>
</dbReference>
<gene>
    <name evidence="2" type="ORF">U14_01562</name>
</gene>
<dbReference type="NCBIfam" id="TIGR02187">
    <property type="entry name" value="PDO_seleno_TRX"/>
    <property type="match status" value="1"/>
</dbReference>
<name>A0A0S6VZ13_9BACT</name>
<dbReference type="AlphaFoldDB" id="A0A0S6VZ13"/>
<evidence type="ECO:0000259" key="1">
    <source>
        <dbReference type="Pfam" id="PF13192"/>
    </source>
</evidence>
<organism evidence="2">
    <name type="scientific">Candidatus Moduliflexus flocculans</name>
    <dbReference type="NCBI Taxonomy" id="1499966"/>
    <lineage>
        <taxon>Bacteria</taxon>
        <taxon>Candidatus Moduliflexota</taxon>
        <taxon>Candidatus Moduliflexia</taxon>
        <taxon>Candidatus Moduliflexales</taxon>
        <taxon>Candidatus Moduliflexaceae</taxon>
    </lineage>
</organism>
<dbReference type="Proteomes" id="UP000030700">
    <property type="component" value="Unassembled WGS sequence"/>
</dbReference>
<dbReference type="InterPro" id="IPR011903">
    <property type="entry name" value="TON_0319-like"/>
</dbReference>
<evidence type="ECO:0000313" key="3">
    <source>
        <dbReference type="Proteomes" id="UP000030700"/>
    </source>
</evidence>
<dbReference type="InterPro" id="IPR012336">
    <property type="entry name" value="Thioredoxin-like_fold"/>
</dbReference>
<evidence type="ECO:0000313" key="2">
    <source>
        <dbReference type="EMBL" id="GAK50334.1"/>
    </source>
</evidence>
<dbReference type="InterPro" id="IPR011767">
    <property type="entry name" value="GLR_AS"/>
</dbReference>
<dbReference type="PANTHER" id="PTHR37170">
    <property type="entry name" value="GLUTAREDOXIN-RELATED"/>
    <property type="match status" value="1"/>
</dbReference>
<feature type="domain" description="Thioredoxin-like fold" evidence="1">
    <location>
        <begin position="33"/>
        <end position="104"/>
    </location>
</feature>
<accession>A0A0S6VZ13</accession>
<protein>
    <recommendedName>
        <fullName evidence="1">Thioredoxin-like fold domain-containing protein</fullName>
    </recommendedName>
</protein>
<reference evidence="2" key="1">
    <citation type="journal article" date="2015" name="PeerJ">
        <title>First genomic representation of candidate bacterial phylum KSB3 points to enhanced environmental sensing as a trigger of wastewater bulking.</title>
        <authorList>
            <person name="Sekiguchi Y."/>
            <person name="Ohashi A."/>
            <person name="Parks D.H."/>
            <person name="Yamauchi T."/>
            <person name="Tyson G.W."/>
            <person name="Hugenholtz P."/>
        </authorList>
    </citation>
    <scope>NUCLEOTIDE SEQUENCE [LARGE SCALE GENOMIC DNA]</scope>
</reference>
<keyword evidence="3" id="KW-1185">Reference proteome</keyword>
<feature type="domain" description="Thioredoxin-like fold" evidence="1">
    <location>
        <begin position="132"/>
        <end position="207"/>
    </location>
</feature>
<dbReference type="InterPro" id="IPR036249">
    <property type="entry name" value="Thioredoxin-like_sf"/>
</dbReference>
<dbReference type="STRING" id="1499966.U14_01562"/>
<dbReference type="EMBL" id="DF820456">
    <property type="protein sequence ID" value="GAK50334.1"/>
    <property type="molecule type" value="Genomic_DNA"/>
</dbReference>
<dbReference type="HOGENOM" id="CLU_082677_0_0_0"/>
<dbReference type="Pfam" id="PF13192">
    <property type="entry name" value="Thioredoxin_3"/>
    <property type="match status" value="2"/>
</dbReference>
<dbReference type="PROSITE" id="PS51354">
    <property type="entry name" value="GLUTAREDOXIN_2"/>
    <property type="match status" value="1"/>
</dbReference>
<dbReference type="SUPFAM" id="SSF52833">
    <property type="entry name" value="Thioredoxin-like"/>
    <property type="match status" value="2"/>
</dbReference>
<dbReference type="CDD" id="cd02973">
    <property type="entry name" value="TRX_GRX_like"/>
    <property type="match status" value="1"/>
</dbReference>